<keyword evidence="2" id="KW-1133">Transmembrane helix</keyword>
<name>E6QL64_9ZZZZ</name>
<proteinExistence type="predicted"/>
<sequence length="54" mass="5739">MLANAPSAALNNHAGHAPETTGSEKLSLSDRLSRAQWVYPAAVVFAIFLILIGF</sequence>
<evidence type="ECO:0000256" key="2">
    <source>
        <dbReference type="SAM" id="Phobius"/>
    </source>
</evidence>
<keyword evidence="2" id="KW-0472">Membrane</keyword>
<comment type="caution">
    <text evidence="3">The sequence shown here is derived from an EMBL/GenBank/DDBJ whole genome shotgun (WGS) entry which is preliminary data.</text>
</comment>
<reference evidence="3" key="1">
    <citation type="submission" date="2009-10" db="EMBL/GenBank/DDBJ databases">
        <title>Diversity of trophic interactions inside an arsenic-rich microbial ecosystem.</title>
        <authorList>
            <person name="Bertin P.N."/>
            <person name="Heinrich-Salmeron A."/>
            <person name="Pelletier E."/>
            <person name="Goulhen-Chollet F."/>
            <person name="Arsene-Ploetze F."/>
            <person name="Gallien S."/>
            <person name="Calteau A."/>
            <person name="Vallenet D."/>
            <person name="Casiot C."/>
            <person name="Chane-Woon-Ming B."/>
            <person name="Giloteaux L."/>
            <person name="Barakat M."/>
            <person name="Bonnefoy V."/>
            <person name="Bruneel O."/>
            <person name="Chandler M."/>
            <person name="Cleiss J."/>
            <person name="Duran R."/>
            <person name="Elbaz-Poulichet F."/>
            <person name="Fonknechten N."/>
            <person name="Lauga B."/>
            <person name="Mornico D."/>
            <person name="Ortet P."/>
            <person name="Schaeffer C."/>
            <person name="Siguier P."/>
            <person name="Alexander Thil Smith A."/>
            <person name="Van Dorsselaer A."/>
            <person name="Weissenbach J."/>
            <person name="Medigue C."/>
            <person name="Le Paslier D."/>
        </authorList>
    </citation>
    <scope>NUCLEOTIDE SEQUENCE</scope>
</reference>
<dbReference type="AlphaFoldDB" id="E6QL64"/>
<keyword evidence="2" id="KW-0812">Transmembrane</keyword>
<evidence type="ECO:0000313" key="3">
    <source>
        <dbReference type="EMBL" id="CBI07984.1"/>
    </source>
</evidence>
<dbReference type="EMBL" id="CABQ01000169">
    <property type="protein sequence ID" value="CBI07984.1"/>
    <property type="molecule type" value="Genomic_DNA"/>
</dbReference>
<accession>E6QL64</accession>
<evidence type="ECO:0000256" key="1">
    <source>
        <dbReference type="SAM" id="MobiDB-lite"/>
    </source>
</evidence>
<gene>
    <name evidence="3" type="ORF">CARN6_1402</name>
</gene>
<protein>
    <submittedName>
        <fullName evidence="3">Uncharacterized protein</fullName>
    </submittedName>
</protein>
<feature type="region of interest" description="Disordered" evidence="1">
    <location>
        <begin position="1"/>
        <end position="25"/>
    </location>
</feature>
<feature type="transmembrane region" description="Helical" evidence="2">
    <location>
        <begin position="37"/>
        <end position="53"/>
    </location>
</feature>
<organism evidence="3">
    <name type="scientific">mine drainage metagenome</name>
    <dbReference type="NCBI Taxonomy" id="410659"/>
    <lineage>
        <taxon>unclassified sequences</taxon>
        <taxon>metagenomes</taxon>
        <taxon>ecological metagenomes</taxon>
    </lineage>
</organism>